<sequence length="45" mass="4605">MFLGVRALLASGRQFDGATELGCIAETSVLLVPGKGLGPHPVRLG</sequence>
<dbReference type="Proteomes" id="UP000399805">
    <property type="component" value="Unassembled WGS sequence"/>
</dbReference>
<evidence type="ECO:0000313" key="1">
    <source>
        <dbReference type="EMBL" id="VVJ21886.1"/>
    </source>
</evidence>
<protein>
    <submittedName>
        <fullName evidence="1">Uncharacterized protein</fullName>
    </submittedName>
</protein>
<keyword evidence="2" id="KW-1185">Reference proteome</keyword>
<dbReference type="AlphaFoldDB" id="A0A6I8M2X1"/>
<proteinExistence type="predicted"/>
<accession>A0A6I8M2X1</accession>
<gene>
    <name evidence="1" type="ORF">AA23TX_06900</name>
</gene>
<name>A0A6I8M2X1_9PSEU</name>
<organism evidence="1 2">
    <name type="scientific">Amycolatopsis camponoti</name>
    <dbReference type="NCBI Taxonomy" id="2606593"/>
    <lineage>
        <taxon>Bacteria</taxon>
        <taxon>Bacillati</taxon>
        <taxon>Actinomycetota</taxon>
        <taxon>Actinomycetes</taxon>
        <taxon>Pseudonocardiales</taxon>
        <taxon>Pseudonocardiaceae</taxon>
        <taxon>Amycolatopsis</taxon>
    </lineage>
</organism>
<evidence type="ECO:0000313" key="2">
    <source>
        <dbReference type="Proteomes" id="UP000399805"/>
    </source>
</evidence>
<dbReference type="EMBL" id="CABVGP010000002">
    <property type="protein sequence ID" value="VVJ21886.1"/>
    <property type="molecule type" value="Genomic_DNA"/>
</dbReference>
<reference evidence="1 2" key="1">
    <citation type="submission" date="2019-09" db="EMBL/GenBank/DDBJ databases">
        <authorList>
            <person name="Leyn A S."/>
        </authorList>
    </citation>
    <scope>NUCLEOTIDE SEQUENCE [LARGE SCALE GENOMIC DNA]</scope>
    <source>
        <strain evidence="1">AA231_1</strain>
    </source>
</reference>